<feature type="binding site" evidence="8">
    <location>
        <position position="109"/>
    </location>
    <ligand>
        <name>Zn(2+)</name>
        <dbReference type="ChEBI" id="CHEBI:29105"/>
        <note>catalytic</note>
    </ligand>
</feature>
<dbReference type="EC" id="3.5.4.33" evidence="8"/>
<keyword evidence="6 8" id="KW-0862">Zinc</keyword>
<name>I2Q1U1_9BACT</name>
<dbReference type="STRING" id="596152.DesU5LDRAFT_2077"/>
<dbReference type="eggNOG" id="COG0590">
    <property type="taxonomic scope" value="Bacteria"/>
</dbReference>
<dbReference type="PANTHER" id="PTHR11079">
    <property type="entry name" value="CYTOSINE DEAMINASE FAMILY MEMBER"/>
    <property type="match status" value="1"/>
</dbReference>
<evidence type="ECO:0000259" key="9">
    <source>
        <dbReference type="PROSITE" id="PS51747"/>
    </source>
</evidence>
<comment type="function">
    <text evidence="8">Catalyzes the deamination of adenosine to inosine at the wobble position 34 of tRNA(Arg2).</text>
</comment>
<keyword evidence="4 8" id="KW-0479">Metal-binding</keyword>
<dbReference type="EMBL" id="JH600068">
    <property type="protein sequence ID" value="EIG53747.1"/>
    <property type="molecule type" value="Genomic_DNA"/>
</dbReference>
<keyword evidence="3 8" id="KW-0819">tRNA processing</keyword>
<dbReference type="InterPro" id="IPR002125">
    <property type="entry name" value="CMP_dCMP_dom"/>
</dbReference>
<proteinExistence type="inferred from homology"/>
<evidence type="ECO:0000256" key="4">
    <source>
        <dbReference type="ARBA" id="ARBA00022723"/>
    </source>
</evidence>
<feature type="domain" description="CMP/dCMP-type deaminase" evidence="9">
    <location>
        <begin position="24"/>
        <end position="144"/>
    </location>
</feature>
<dbReference type="CDD" id="cd01285">
    <property type="entry name" value="nucleoside_deaminase"/>
    <property type="match status" value="1"/>
</dbReference>
<reference evidence="10" key="1">
    <citation type="submission" date="2011-11" db="EMBL/GenBank/DDBJ databases">
        <title>Improved High-Quality Draft sequence of Desulfovibrio sp. U5L.</title>
        <authorList>
            <consortium name="US DOE Joint Genome Institute"/>
            <person name="Lucas S."/>
            <person name="Han J."/>
            <person name="Lapidus A."/>
            <person name="Cheng J.-F."/>
            <person name="Goodwin L."/>
            <person name="Pitluck S."/>
            <person name="Peters L."/>
            <person name="Ovchinnikova G."/>
            <person name="Held B."/>
            <person name="Detter J.C."/>
            <person name="Han C."/>
            <person name="Tapia R."/>
            <person name="Land M."/>
            <person name="Hauser L."/>
            <person name="Kyrpides N."/>
            <person name="Ivanova N."/>
            <person name="Pagani I."/>
            <person name="Gabster J."/>
            <person name="Walker C."/>
            <person name="Stolyar S."/>
            <person name="Stahl D."/>
            <person name="Arkin A."/>
            <person name="Dehal P."/>
            <person name="Hazen T."/>
            <person name="Woyke T."/>
        </authorList>
    </citation>
    <scope>NUCLEOTIDE SEQUENCE [LARGE SCALE GENOMIC DNA]</scope>
    <source>
        <strain evidence="10">U5L</strain>
    </source>
</reference>
<feature type="binding site" evidence="8">
    <location>
        <position position="76"/>
    </location>
    <ligand>
        <name>Zn(2+)</name>
        <dbReference type="ChEBI" id="CHEBI:29105"/>
        <note>catalytic</note>
    </ligand>
</feature>
<accession>I2Q1U1</accession>
<dbReference type="HOGENOM" id="CLU_025810_3_2_7"/>
<comment type="cofactor">
    <cofactor evidence="8">
        <name>Zn(2+)</name>
        <dbReference type="ChEBI" id="CHEBI:29105"/>
    </cofactor>
    <text evidence="8">Binds 1 zinc ion per subunit.</text>
</comment>
<feature type="binding site" evidence="8">
    <location>
        <position position="106"/>
    </location>
    <ligand>
        <name>Zn(2+)</name>
        <dbReference type="ChEBI" id="CHEBI:29105"/>
        <note>catalytic</note>
    </ligand>
</feature>
<comment type="catalytic activity">
    <reaction evidence="7 8">
        <text>adenosine(34) in tRNA + H2O + H(+) = inosine(34) in tRNA + NH4(+)</text>
        <dbReference type="Rhea" id="RHEA:43168"/>
        <dbReference type="Rhea" id="RHEA-COMP:10373"/>
        <dbReference type="Rhea" id="RHEA-COMP:10374"/>
        <dbReference type="ChEBI" id="CHEBI:15377"/>
        <dbReference type="ChEBI" id="CHEBI:15378"/>
        <dbReference type="ChEBI" id="CHEBI:28938"/>
        <dbReference type="ChEBI" id="CHEBI:74411"/>
        <dbReference type="ChEBI" id="CHEBI:82852"/>
        <dbReference type="EC" id="3.5.4.33"/>
    </reaction>
</comment>
<dbReference type="InterPro" id="IPR016193">
    <property type="entry name" value="Cytidine_deaminase-like"/>
</dbReference>
<evidence type="ECO:0000313" key="10">
    <source>
        <dbReference type="EMBL" id="EIG53747.1"/>
    </source>
</evidence>
<evidence type="ECO:0000256" key="7">
    <source>
        <dbReference type="ARBA" id="ARBA00048045"/>
    </source>
</evidence>
<comment type="similarity">
    <text evidence="1">Belongs to the cytidine and deoxycytidylate deaminase family. ADAT2 subfamily.</text>
</comment>
<dbReference type="InterPro" id="IPR028883">
    <property type="entry name" value="tRNA_aden_deaminase"/>
</dbReference>
<dbReference type="OrthoDB" id="9802676at2"/>
<evidence type="ECO:0000256" key="3">
    <source>
        <dbReference type="ARBA" id="ARBA00022694"/>
    </source>
</evidence>
<dbReference type="HAMAP" id="MF_00972">
    <property type="entry name" value="tRNA_aden_deaminase"/>
    <property type="match status" value="1"/>
</dbReference>
<organism evidence="10">
    <name type="scientific">Desulfovibrio sp. U5L</name>
    <dbReference type="NCBI Taxonomy" id="596152"/>
    <lineage>
        <taxon>Bacteria</taxon>
        <taxon>Pseudomonadati</taxon>
        <taxon>Thermodesulfobacteriota</taxon>
        <taxon>Desulfovibrionia</taxon>
        <taxon>Desulfovibrionales</taxon>
        <taxon>Desulfovibrionaceae</taxon>
        <taxon>Desulfovibrio</taxon>
    </lineage>
</organism>
<keyword evidence="5 8" id="KW-0378">Hydrolase</keyword>
<dbReference type="Gene3D" id="3.40.140.10">
    <property type="entry name" value="Cytidine Deaminase, domain 2"/>
    <property type="match status" value="1"/>
</dbReference>
<dbReference type="InterPro" id="IPR016192">
    <property type="entry name" value="APOBEC/CMP_deaminase_Zn-bd"/>
</dbReference>
<evidence type="ECO:0000256" key="1">
    <source>
        <dbReference type="ARBA" id="ARBA00010669"/>
    </source>
</evidence>
<dbReference type="GO" id="GO:0002100">
    <property type="term" value="P:tRNA wobble adenosine to inosine editing"/>
    <property type="evidence" value="ECO:0007669"/>
    <property type="project" value="UniProtKB-UniRule"/>
</dbReference>
<feature type="active site" description="Proton donor" evidence="8">
    <location>
        <position position="78"/>
    </location>
</feature>
<dbReference type="GO" id="GO:0052717">
    <property type="term" value="F:tRNA-specific adenosine-34 deaminase activity"/>
    <property type="evidence" value="ECO:0007669"/>
    <property type="project" value="UniProtKB-UniRule"/>
</dbReference>
<protein>
    <recommendedName>
        <fullName evidence="8">tRNA-specific adenosine deaminase</fullName>
        <ecNumber evidence="8">3.5.4.33</ecNumber>
    </recommendedName>
</protein>
<comment type="subunit">
    <text evidence="2 8">Homodimer.</text>
</comment>
<dbReference type="PROSITE" id="PS51747">
    <property type="entry name" value="CYT_DCMP_DEAMINASES_2"/>
    <property type="match status" value="1"/>
</dbReference>
<dbReference type="AlphaFoldDB" id="I2Q1U1"/>
<evidence type="ECO:0000256" key="5">
    <source>
        <dbReference type="ARBA" id="ARBA00022801"/>
    </source>
</evidence>
<dbReference type="SUPFAM" id="SSF53927">
    <property type="entry name" value="Cytidine deaminase-like"/>
    <property type="match status" value="1"/>
</dbReference>
<evidence type="ECO:0000256" key="8">
    <source>
        <dbReference type="HAMAP-Rule" id="MF_00972"/>
    </source>
</evidence>
<evidence type="ECO:0000256" key="2">
    <source>
        <dbReference type="ARBA" id="ARBA00011738"/>
    </source>
</evidence>
<dbReference type="PROSITE" id="PS00903">
    <property type="entry name" value="CYT_DCMP_DEAMINASES_1"/>
    <property type="match status" value="1"/>
</dbReference>
<gene>
    <name evidence="8" type="primary">tadA</name>
    <name evidence="10" type="ORF">DesU5LDRAFT_2077</name>
</gene>
<dbReference type="Pfam" id="PF00383">
    <property type="entry name" value="dCMP_cyt_deam_1"/>
    <property type="match status" value="1"/>
</dbReference>
<sequence>MALQPARRFVVGRDMLPDPPLGWESFEAVMGLALDEARSAAALGETPVGAILLSGAGEVLAQTGNAPISRADPTAHAEILALRQAAARVGNYRLPGSILVVTLEPCLMCLGAMIHARVGLLVYGAPDPRTGAVDSRLPGPDLPFFNHRFDVVSGVCAEASTTLLRQFFRDRRSRPDAVPGK</sequence>
<dbReference type="GO" id="GO:0008270">
    <property type="term" value="F:zinc ion binding"/>
    <property type="evidence" value="ECO:0007669"/>
    <property type="project" value="UniProtKB-UniRule"/>
</dbReference>
<dbReference type="PANTHER" id="PTHR11079:SF202">
    <property type="entry name" value="TRNA-SPECIFIC ADENOSINE DEAMINASE"/>
    <property type="match status" value="1"/>
</dbReference>
<evidence type="ECO:0000256" key="6">
    <source>
        <dbReference type="ARBA" id="ARBA00022833"/>
    </source>
</evidence>